<name>A0A379F7K3_PROVU</name>
<feature type="chain" id="PRO_5016871330" evidence="1">
    <location>
        <begin position="25"/>
        <end position="184"/>
    </location>
</feature>
<evidence type="ECO:0000313" key="3">
    <source>
        <dbReference type="EMBL" id="SUC15607.1"/>
    </source>
</evidence>
<evidence type="ECO:0000259" key="2">
    <source>
        <dbReference type="Pfam" id="PF00419"/>
    </source>
</evidence>
<evidence type="ECO:0000313" key="4">
    <source>
        <dbReference type="Proteomes" id="UP000254331"/>
    </source>
</evidence>
<dbReference type="PANTHER" id="PTHR33420:SF26">
    <property type="entry name" value="FIMBRIAL SUBUNIT"/>
    <property type="match status" value="1"/>
</dbReference>
<dbReference type="InterPro" id="IPR008966">
    <property type="entry name" value="Adhesion_dom_sf"/>
</dbReference>
<feature type="domain" description="Fimbrial-type adhesion" evidence="2">
    <location>
        <begin position="31"/>
        <end position="184"/>
    </location>
</feature>
<evidence type="ECO:0000256" key="1">
    <source>
        <dbReference type="SAM" id="SignalP"/>
    </source>
</evidence>
<dbReference type="Gene3D" id="2.60.40.1090">
    <property type="entry name" value="Fimbrial-type adhesion domain"/>
    <property type="match status" value="1"/>
</dbReference>
<protein>
    <submittedName>
        <fullName evidence="3">Fimbrial subunit</fullName>
    </submittedName>
</protein>
<dbReference type="EMBL" id="UGTW01000001">
    <property type="protein sequence ID" value="SUC15607.1"/>
    <property type="molecule type" value="Genomic_DNA"/>
</dbReference>
<gene>
    <name evidence="3" type="primary">smfA</name>
    <name evidence="3" type="ORF">NCTC10376_01458</name>
</gene>
<proteinExistence type="predicted"/>
<keyword evidence="1" id="KW-0732">Signal</keyword>
<dbReference type="GeneID" id="93395762"/>
<sequence>MTFKKLSIVGAAVALSLASFGSIADNNGVVNFVGSVVDSPCNIADESLNQTVKFGEISRVFLEQGNERERAFTIKLEQCNFDKFKKDENGDWLPVKTMKIQFDGRSYADATNTLLATDRTKANNVGIAIDSYKFGEATDILTKMRNKQGTNVLEFTALAKAVDASKEVKEGEFSAIADFRISYE</sequence>
<dbReference type="InterPro" id="IPR050263">
    <property type="entry name" value="Bact_Fimbrial_Adh_Pro"/>
</dbReference>
<dbReference type="InterPro" id="IPR036937">
    <property type="entry name" value="Adhesion_dom_fimbrial_sf"/>
</dbReference>
<dbReference type="Pfam" id="PF00419">
    <property type="entry name" value="Fimbrial"/>
    <property type="match status" value="1"/>
</dbReference>
<feature type="signal peptide" evidence="1">
    <location>
        <begin position="1"/>
        <end position="24"/>
    </location>
</feature>
<dbReference type="SUPFAM" id="SSF49401">
    <property type="entry name" value="Bacterial adhesins"/>
    <property type="match status" value="1"/>
</dbReference>
<organism evidence="3 4">
    <name type="scientific">Proteus vulgaris</name>
    <dbReference type="NCBI Taxonomy" id="585"/>
    <lineage>
        <taxon>Bacteria</taxon>
        <taxon>Pseudomonadati</taxon>
        <taxon>Pseudomonadota</taxon>
        <taxon>Gammaproteobacteria</taxon>
        <taxon>Enterobacterales</taxon>
        <taxon>Morganellaceae</taxon>
        <taxon>Proteus</taxon>
    </lineage>
</organism>
<dbReference type="PANTHER" id="PTHR33420">
    <property type="entry name" value="FIMBRIAL SUBUNIT ELFA-RELATED"/>
    <property type="match status" value="1"/>
</dbReference>
<dbReference type="InterPro" id="IPR000259">
    <property type="entry name" value="Adhesion_dom_fimbrial"/>
</dbReference>
<dbReference type="GO" id="GO:0009289">
    <property type="term" value="C:pilus"/>
    <property type="evidence" value="ECO:0007669"/>
    <property type="project" value="InterPro"/>
</dbReference>
<dbReference type="AlphaFoldDB" id="A0A379F7K3"/>
<dbReference type="RefSeq" id="WP_087803827.1">
    <property type="nucleotide sequence ID" value="NZ_CAXOHZ010000014.1"/>
</dbReference>
<reference evidence="3 4" key="1">
    <citation type="submission" date="2018-06" db="EMBL/GenBank/DDBJ databases">
        <authorList>
            <consortium name="Pathogen Informatics"/>
            <person name="Doyle S."/>
        </authorList>
    </citation>
    <scope>NUCLEOTIDE SEQUENCE [LARGE SCALE GENOMIC DNA]</scope>
    <source>
        <strain evidence="3 4">NCTC10376</strain>
    </source>
</reference>
<accession>A0A379F7K3</accession>
<dbReference type="GO" id="GO:0043709">
    <property type="term" value="P:cell adhesion involved in single-species biofilm formation"/>
    <property type="evidence" value="ECO:0007669"/>
    <property type="project" value="TreeGrafter"/>
</dbReference>
<dbReference type="Proteomes" id="UP000254331">
    <property type="component" value="Unassembled WGS sequence"/>
</dbReference>